<reference evidence="1 2" key="1">
    <citation type="submission" date="2018-05" db="EMBL/GenBank/DDBJ databases">
        <title>Genomic Encyclopedia of Type Strains, Phase IV (KMG-IV): sequencing the most valuable type-strain genomes for metagenomic binning, comparative biology and taxonomic classification.</title>
        <authorList>
            <person name="Goeker M."/>
        </authorList>
    </citation>
    <scope>NUCLEOTIDE SEQUENCE [LARGE SCALE GENOMIC DNA]</scope>
    <source>
        <strain evidence="1 2">DSM 16097</strain>
    </source>
</reference>
<protein>
    <submittedName>
        <fullName evidence="1">Uncharacterized protein</fullName>
    </submittedName>
</protein>
<dbReference type="AlphaFoldDB" id="A0A316GQP9"/>
<organism evidence="1 2">
    <name type="scientific">Roseicyclus mahoneyensis</name>
    <dbReference type="NCBI Taxonomy" id="164332"/>
    <lineage>
        <taxon>Bacteria</taxon>
        <taxon>Pseudomonadati</taxon>
        <taxon>Pseudomonadota</taxon>
        <taxon>Alphaproteobacteria</taxon>
        <taxon>Rhodobacterales</taxon>
        <taxon>Roseobacteraceae</taxon>
        <taxon>Roseicyclus</taxon>
    </lineage>
</organism>
<sequence length="33" mass="3997">MSSTFNARIVARRFFFGMTCGRETMKRYVQFRT</sequence>
<evidence type="ECO:0000313" key="2">
    <source>
        <dbReference type="Proteomes" id="UP000245708"/>
    </source>
</evidence>
<evidence type="ECO:0000313" key="1">
    <source>
        <dbReference type="EMBL" id="PWK57297.1"/>
    </source>
</evidence>
<dbReference type="EMBL" id="QGGW01000012">
    <property type="protein sequence ID" value="PWK57297.1"/>
    <property type="molecule type" value="Genomic_DNA"/>
</dbReference>
<name>A0A316GQP9_9RHOB</name>
<accession>A0A316GQP9</accession>
<proteinExistence type="predicted"/>
<comment type="caution">
    <text evidence="1">The sequence shown here is derived from an EMBL/GenBank/DDBJ whole genome shotgun (WGS) entry which is preliminary data.</text>
</comment>
<keyword evidence="2" id="KW-1185">Reference proteome</keyword>
<gene>
    <name evidence="1" type="ORF">C7455_11222</name>
</gene>
<dbReference type="Proteomes" id="UP000245708">
    <property type="component" value="Unassembled WGS sequence"/>
</dbReference>